<comment type="caution">
    <text evidence="8">The sequence shown here is derived from an EMBL/GenBank/DDBJ whole genome shotgun (WGS) entry which is preliminary data.</text>
</comment>
<keyword evidence="6 7" id="KW-0472">Membrane</keyword>
<protein>
    <recommendedName>
        <fullName evidence="9">Polysulfide reductase</fullName>
    </recommendedName>
</protein>
<dbReference type="PANTHER" id="PTHR34856:SF2">
    <property type="entry name" value="PROTEIN NRFD"/>
    <property type="match status" value="1"/>
</dbReference>
<dbReference type="Pfam" id="PF03916">
    <property type="entry name" value="NrfD"/>
    <property type="match status" value="1"/>
</dbReference>
<keyword evidence="5 7" id="KW-1133">Transmembrane helix</keyword>
<evidence type="ECO:0000313" key="8">
    <source>
        <dbReference type="EMBL" id="HDS10590.1"/>
    </source>
</evidence>
<feature type="transmembrane region" description="Helical" evidence="7">
    <location>
        <begin position="194"/>
        <end position="215"/>
    </location>
</feature>
<evidence type="ECO:0000256" key="4">
    <source>
        <dbReference type="ARBA" id="ARBA00022692"/>
    </source>
</evidence>
<feature type="transmembrane region" description="Helical" evidence="7">
    <location>
        <begin position="227"/>
        <end position="251"/>
    </location>
</feature>
<sequence>MMSEREGLITVGILGVIAGLVIAIMGYLGREVHAITWGLFVPSYVYFALISIGSSIISSFCVVFKYREAEEKLLKYARLSSWFSLATIIPAWLLIILDLTRPTKFYLIYLSFNPESRIAWMAAFYGGFALFLLIELLFFIRAEASEKIAKMKTLELVIASLVLILELGLAGNLAQVFGSLVSVPFWYGVHMVPLFISFAILLGASSASLMLTPFMDERETRKFVAKYYGKIVLLSSLIITYFLIWIFLTSWYNKASLDVAREFLAGRFSKIFWLGTVAIGIVTPIITSTIAIKKESLAALRLGAIFALIGGLVTIVSMIILPQTMLPEVLGGYRIVEYHLTGSELVGLIGAFVLWPSLYLLGTQLLAVLPKDKPKILWIFK</sequence>
<dbReference type="InterPro" id="IPR005614">
    <property type="entry name" value="NrfD-like"/>
</dbReference>
<evidence type="ECO:0008006" key="9">
    <source>
        <dbReference type="Google" id="ProtNLM"/>
    </source>
</evidence>
<feature type="transmembrane region" description="Helical" evidence="7">
    <location>
        <begin position="76"/>
        <end position="97"/>
    </location>
</feature>
<feature type="transmembrane region" description="Helical" evidence="7">
    <location>
        <begin position="117"/>
        <end position="142"/>
    </location>
</feature>
<feature type="transmembrane region" description="Helical" evidence="7">
    <location>
        <begin position="345"/>
        <end position="369"/>
    </location>
</feature>
<evidence type="ECO:0000256" key="1">
    <source>
        <dbReference type="ARBA" id="ARBA00004651"/>
    </source>
</evidence>
<dbReference type="AlphaFoldDB" id="A0A7C1ID96"/>
<evidence type="ECO:0000256" key="6">
    <source>
        <dbReference type="ARBA" id="ARBA00023136"/>
    </source>
</evidence>
<keyword evidence="3" id="KW-1003">Cell membrane</keyword>
<reference evidence="8" key="1">
    <citation type="journal article" date="2020" name="mSystems">
        <title>Genome- and Community-Level Interaction Insights into Carbon Utilization and Element Cycling Functions of Hydrothermarchaeota in Hydrothermal Sediment.</title>
        <authorList>
            <person name="Zhou Z."/>
            <person name="Liu Y."/>
            <person name="Xu W."/>
            <person name="Pan J."/>
            <person name="Luo Z.H."/>
            <person name="Li M."/>
        </authorList>
    </citation>
    <scope>NUCLEOTIDE SEQUENCE [LARGE SCALE GENOMIC DNA]</scope>
    <source>
        <strain evidence="8">SpSt-123</strain>
    </source>
</reference>
<comment type="similarity">
    <text evidence="2">Belongs to the NrfD family.</text>
</comment>
<dbReference type="PANTHER" id="PTHR34856">
    <property type="entry name" value="PROTEIN NRFD"/>
    <property type="match status" value="1"/>
</dbReference>
<feature type="transmembrane region" description="Helical" evidence="7">
    <location>
        <begin position="7"/>
        <end position="29"/>
    </location>
</feature>
<organism evidence="8">
    <name type="scientific">Fervidicoccus fontis</name>
    <dbReference type="NCBI Taxonomy" id="683846"/>
    <lineage>
        <taxon>Archaea</taxon>
        <taxon>Thermoproteota</taxon>
        <taxon>Thermoprotei</taxon>
        <taxon>Fervidicoccales</taxon>
        <taxon>Fervidicoccaceae</taxon>
        <taxon>Fervidicoccus</taxon>
    </lineage>
</organism>
<dbReference type="Gene3D" id="1.20.1630.10">
    <property type="entry name" value="Formate dehydrogenase/DMSO reductase domain"/>
    <property type="match status" value="1"/>
</dbReference>
<evidence type="ECO:0000256" key="2">
    <source>
        <dbReference type="ARBA" id="ARBA00008929"/>
    </source>
</evidence>
<evidence type="ECO:0000256" key="3">
    <source>
        <dbReference type="ARBA" id="ARBA00022475"/>
    </source>
</evidence>
<keyword evidence="4 7" id="KW-0812">Transmembrane</keyword>
<feature type="transmembrane region" description="Helical" evidence="7">
    <location>
        <begin position="44"/>
        <end position="64"/>
    </location>
</feature>
<accession>A0A7C1ID96</accession>
<dbReference type="EMBL" id="DSDY01000099">
    <property type="protein sequence ID" value="HDS10590.1"/>
    <property type="molecule type" value="Genomic_DNA"/>
</dbReference>
<evidence type="ECO:0000256" key="7">
    <source>
        <dbReference type="SAM" id="Phobius"/>
    </source>
</evidence>
<gene>
    <name evidence="8" type="ORF">ENO04_03080</name>
</gene>
<feature type="transmembrane region" description="Helical" evidence="7">
    <location>
        <begin position="271"/>
        <end position="292"/>
    </location>
</feature>
<dbReference type="InterPro" id="IPR052049">
    <property type="entry name" value="Electron_transfer_protein"/>
</dbReference>
<name>A0A7C1ID96_9CREN</name>
<feature type="transmembrane region" description="Helical" evidence="7">
    <location>
        <begin position="304"/>
        <end position="325"/>
    </location>
</feature>
<proteinExistence type="inferred from homology"/>
<comment type="subcellular location">
    <subcellularLocation>
        <location evidence="1">Cell membrane</location>
        <topology evidence="1">Multi-pass membrane protein</topology>
    </subcellularLocation>
</comment>
<dbReference type="GO" id="GO:0005886">
    <property type="term" value="C:plasma membrane"/>
    <property type="evidence" value="ECO:0007669"/>
    <property type="project" value="UniProtKB-SubCell"/>
</dbReference>
<feature type="transmembrane region" description="Helical" evidence="7">
    <location>
        <begin position="154"/>
        <end position="174"/>
    </location>
</feature>
<evidence type="ECO:0000256" key="5">
    <source>
        <dbReference type="ARBA" id="ARBA00022989"/>
    </source>
</evidence>